<dbReference type="AlphaFoldDB" id="A0A7W7GR06"/>
<protein>
    <submittedName>
        <fullName evidence="1">Uncharacterized protein</fullName>
    </submittedName>
</protein>
<proteinExistence type="predicted"/>
<evidence type="ECO:0000313" key="2">
    <source>
        <dbReference type="Proteomes" id="UP000546162"/>
    </source>
</evidence>
<name>A0A7W7GR06_9ACTN</name>
<comment type="caution">
    <text evidence="1">The sequence shown here is derived from an EMBL/GenBank/DDBJ whole genome shotgun (WGS) entry which is preliminary data.</text>
</comment>
<dbReference type="RefSeq" id="WP_185037212.1">
    <property type="nucleotide sequence ID" value="NZ_BAABFG010000005.1"/>
</dbReference>
<dbReference type="EMBL" id="JACHNB010000001">
    <property type="protein sequence ID" value="MBB4736694.1"/>
    <property type="molecule type" value="Genomic_DNA"/>
</dbReference>
<sequence length="115" mass="12103">MAGEFVVRGRILLPPGERPAHAARVITRAEDTLRADAPAVLVAEAVRESVPLPGGDGAVPFEIRLPAEAAGRCTLRFHVDVTGSGRVTAGDFVSTRAYPVSGFSSGLEVPVRRVE</sequence>
<accession>A0A7W7GR06</accession>
<organism evidence="1 2">
    <name type="scientific">Actinoplanes octamycinicus</name>
    <dbReference type="NCBI Taxonomy" id="135948"/>
    <lineage>
        <taxon>Bacteria</taxon>
        <taxon>Bacillati</taxon>
        <taxon>Actinomycetota</taxon>
        <taxon>Actinomycetes</taxon>
        <taxon>Micromonosporales</taxon>
        <taxon>Micromonosporaceae</taxon>
        <taxon>Actinoplanes</taxon>
    </lineage>
</organism>
<reference evidence="1 2" key="1">
    <citation type="submission" date="2020-08" db="EMBL/GenBank/DDBJ databases">
        <title>Sequencing the genomes of 1000 actinobacteria strains.</title>
        <authorList>
            <person name="Klenk H.-P."/>
        </authorList>
    </citation>
    <scope>NUCLEOTIDE SEQUENCE [LARGE SCALE GENOMIC DNA]</scope>
    <source>
        <strain evidence="1 2">DSM 45809</strain>
    </source>
</reference>
<keyword evidence="2" id="KW-1185">Reference proteome</keyword>
<evidence type="ECO:0000313" key="1">
    <source>
        <dbReference type="EMBL" id="MBB4736694.1"/>
    </source>
</evidence>
<dbReference type="Proteomes" id="UP000546162">
    <property type="component" value="Unassembled WGS sequence"/>
</dbReference>
<gene>
    <name evidence="1" type="ORF">BJY16_000153</name>
</gene>